<dbReference type="AlphaFoldDB" id="A0A0L6W4P8"/>
<feature type="transmembrane region" description="Helical" evidence="6">
    <location>
        <begin position="61"/>
        <end position="80"/>
    </location>
</feature>
<evidence type="ECO:0000313" key="8">
    <source>
        <dbReference type="EMBL" id="KNZ70358.1"/>
    </source>
</evidence>
<feature type="transmembrane region" description="Helical" evidence="6">
    <location>
        <begin position="86"/>
        <end position="104"/>
    </location>
</feature>
<comment type="caution">
    <text evidence="8">The sequence shown here is derived from an EMBL/GenBank/DDBJ whole genome shotgun (WGS) entry which is preliminary data.</text>
</comment>
<name>A0A0L6W4P8_9FIRM</name>
<dbReference type="InterPro" id="IPR018076">
    <property type="entry name" value="T2SS_GspF_dom"/>
</dbReference>
<sequence length="264" mass="29008">MLAAAGETKRNWLLNRCAVSRDTVKKVLRNDSLYDRIDLELKAVGGVNYYGLFQVNSAAEFFGLLALVLGLLVVLTAIAIVNGANLIAVVLAGLGLFILTYNRYAGKVKKYKARVVSDTELPLVLQTIANAVEVGIPFDNAIRYIVRTKKGIIRDIMAEAVAIADTGVPLEEALLSVADRALNRRFLNLVRIVGQAKKSNANVRDLLLEQIDEIDEEARNAARERMGKLNTKLFFPIFIGFFIPTIALVALPMLVSFMGLGIKF</sequence>
<evidence type="ECO:0000313" key="9">
    <source>
        <dbReference type="Proteomes" id="UP000037175"/>
    </source>
</evidence>
<dbReference type="RefSeq" id="WP_052217069.1">
    <property type="nucleotide sequence ID" value="NZ_LGTE01000004.1"/>
</dbReference>
<evidence type="ECO:0000256" key="6">
    <source>
        <dbReference type="SAM" id="Phobius"/>
    </source>
</evidence>
<reference evidence="9" key="1">
    <citation type="submission" date="2015-07" db="EMBL/GenBank/DDBJ databases">
        <title>Complete Genome of Thermincola ferriacetica strain Z-0001T.</title>
        <authorList>
            <person name="Lusk B."/>
            <person name="Badalamenti J.P."/>
            <person name="Parameswaran P."/>
            <person name="Bond D.R."/>
            <person name="Torres C.I."/>
        </authorList>
    </citation>
    <scope>NUCLEOTIDE SEQUENCE [LARGE SCALE GENOMIC DNA]</scope>
    <source>
        <strain evidence="9">Z-0001</strain>
    </source>
</reference>
<comment type="subcellular location">
    <subcellularLocation>
        <location evidence="1">Cell membrane</location>
        <topology evidence="1">Multi-pass membrane protein</topology>
    </subcellularLocation>
</comment>
<proteinExistence type="predicted"/>
<evidence type="ECO:0000256" key="1">
    <source>
        <dbReference type="ARBA" id="ARBA00004651"/>
    </source>
</evidence>
<keyword evidence="5 6" id="KW-0472">Membrane</keyword>
<keyword evidence="4 6" id="KW-1133">Transmembrane helix</keyword>
<dbReference type="Proteomes" id="UP000037175">
    <property type="component" value="Unassembled WGS sequence"/>
</dbReference>
<keyword evidence="9" id="KW-1185">Reference proteome</keyword>
<protein>
    <submittedName>
        <fullName evidence="8">Bacterial type II secretion system protein F domain protein</fullName>
    </submittedName>
</protein>
<evidence type="ECO:0000256" key="3">
    <source>
        <dbReference type="ARBA" id="ARBA00022692"/>
    </source>
</evidence>
<dbReference type="PANTHER" id="PTHR35007:SF2">
    <property type="entry name" value="PILUS ASSEMBLE PROTEIN"/>
    <property type="match status" value="1"/>
</dbReference>
<keyword evidence="2" id="KW-1003">Cell membrane</keyword>
<gene>
    <name evidence="8" type="ORF">Tfer_0919</name>
</gene>
<dbReference type="GO" id="GO:0005886">
    <property type="term" value="C:plasma membrane"/>
    <property type="evidence" value="ECO:0007669"/>
    <property type="project" value="UniProtKB-SubCell"/>
</dbReference>
<feature type="domain" description="Type II secretion system protein GspF" evidence="7">
    <location>
        <begin position="125"/>
        <end position="249"/>
    </location>
</feature>
<keyword evidence="3 6" id="KW-0812">Transmembrane</keyword>
<feature type="transmembrane region" description="Helical" evidence="6">
    <location>
        <begin position="233"/>
        <end position="262"/>
    </location>
</feature>
<dbReference type="EMBL" id="LGTE01000004">
    <property type="protein sequence ID" value="KNZ70358.1"/>
    <property type="molecule type" value="Genomic_DNA"/>
</dbReference>
<evidence type="ECO:0000259" key="7">
    <source>
        <dbReference type="Pfam" id="PF00482"/>
    </source>
</evidence>
<accession>A0A0L6W4P8</accession>
<evidence type="ECO:0000256" key="5">
    <source>
        <dbReference type="ARBA" id="ARBA00023136"/>
    </source>
</evidence>
<dbReference type="PANTHER" id="PTHR35007">
    <property type="entry name" value="INTEGRAL MEMBRANE PROTEIN-RELATED"/>
    <property type="match status" value="1"/>
</dbReference>
<dbReference type="Pfam" id="PF00482">
    <property type="entry name" value="T2SSF"/>
    <property type="match status" value="1"/>
</dbReference>
<evidence type="ECO:0000256" key="4">
    <source>
        <dbReference type="ARBA" id="ARBA00022989"/>
    </source>
</evidence>
<organism evidence="8 9">
    <name type="scientific">Thermincola ferriacetica</name>
    <dbReference type="NCBI Taxonomy" id="281456"/>
    <lineage>
        <taxon>Bacteria</taxon>
        <taxon>Bacillati</taxon>
        <taxon>Bacillota</taxon>
        <taxon>Clostridia</taxon>
        <taxon>Eubacteriales</taxon>
        <taxon>Thermincolaceae</taxon>
        <taxon>Thermincola</taxon>
    </lineage>
</organism>
<evidence type="ECO:0000256" key="2">
    <source>
        <dbReference type="ARBA" id="ARBA00022475"/>
    </source>
</evidence>